<protein>
    <submittedName>
        <fullName evidence="1">Uncharacterized protein</fullName>
    </submittedName>
</protein>
<accession>A0A9P0BRJ8</accession>
<dbReference type="OrthoDB" id="7359555at2759"/>
<keyword evidence="2" id="KW-1185">Reference proteome</keyword>
<evidence type="ECO:0000313" key="2">
    <source>
        <dbReference type="Proteomes" id="UP001154114"/>
    </source>
</evidence>
<reference evidence="1" key="1">
    <citation type="submission" date="2021-12" db="EMBL/GenBank/DDBJ databases">
        <authorList>
            <person name="King R."/>
        </authorList>
    </citation>
    <scope>NUCLEOTIDE SEQUENCE</scope>
</reference>
<dbReference type="EMBL" id="LR824018">
    <property type="protein sequence ID" value="CAH0586966.1"/>
    <property type="molecule type" value="Genomic_DNA"/>
</dbReference>
<dbReference type="Proteomes" id="UP001154114">
    <property type="component" value="Chromosome 15"/>
</dbReference>
<organism evidence="1 2">
    <name type="scientific">Chrysodeixis includens</name>
    <name type="common">Soybean looper</name>
    <name type="synonym">Pseudoplusia includens</name>
    <dbReference type="NCBI Taxonomy" id="689277"/>
    <lineage>
        <taxon>Eukaryota</taxon>
        <taxon>Metazoa</taxon>
        <taxon>Ecdysozoa</taxon>
        <taxon>Arthropoda</taxon>
        <taxon>Hexapoda</taxon>
        <taxon>Insecta</taxon>
        <taxon>Pterygota</taxon>
        <taxon>Neoptera</taxon>
        <taxon>Endopterygota</taxon>
        <taxon>Lepidoptera</taxon>
        <taxon>Glossata</taxon>
        <taxon>Ditrysia</taxon>
        <taxon>Noctuoidea</taxon>
        <taxon>Noctuidae</taxon>
        <taxon>Plusiinae</taxon>
        <taxon>Chrysodeixis</taxon>
    </lineage>
</organism>
<gene>
    <name evidence="1" type="ORF">CINC_LOCUS3455</name>
</gene>
<sequence length="99" mass="11486">MYAIAFCLGVTCKVHEQDAKEFRFWSYNCAGQNRNRIMFTFYVCIAHKLNITIELTFLQKGDSLHALIVRSSKKNVFIHPLNGLARLVGRNRRENHITS</sequence>
<dbReference type="AlphaFoldDB" id="A0A9P0BRJ8"/>
<name>A0A9P0BRJ8_CHRIL</name>
<proteinExistence type="predicted"/>
<evidence type="ECO:0000313" key="1">
    <source>
        <dbReference type="EMBL" id="CAH0586966.1"/>
    </source>
</evidence>